<feature type="signal peptide" evidence="1">
    <location>
        <begin position="1"/>
        <end position="24"/>
    </location>
</feature>
<evidence type="ECO:0000256" key="1">
    <source>
        <dbReference type="SAM" id="SignalP"/>
    </source>
</evidence>
<keyword evidence="2" id="KW-0808">Transferase</keyword>
<dbReference type="AlphaFoldDB" id="E1JZ14"/>
<name>E1JZ14_SOLFR</name>
<reference evidence="2 3" key="1">
    <citation type="submission" date="2010-08" db="EMBL/GenBank/DDBJ databases">
        <title>The draft genome of Desulfovibrio fructosovorans JJ.</title>
        <authorList>
            <consortium name="US DOE Joint Genome Institute (JGI-PGF)"/>
            <person name="Lucas S."/>
            <person name="Copeland A."/>
            <person name="Lapidus A."/>
            <person name="Cheng J.-F."/>
            <person name="Bruce D."/>
            <person name="Goodwin L."/>
            <person name="Pitluck S."/>
            <person name="Land M.L."/>
            <person name="Hauser L."/>
            <person name="Chang Y.-J."/>
            <person name="Jeffries C."/>
            <person name="Wall J.D."/>
            <person name="Stahl D.A."/>
            <person name="Arkin A.P."/>
            <person name="Dehal P."/>
            <person name="Stolyar S.M."/>
            <person name="Hazen T.C."/>
            <person name="Woyke T.J."/>
        </authorList>
    </citation>
    <scope>NUCLEOTIDE SEQUENCE [LARGE SCALE GENOMIC DNA]</scope>
    <source>
        <strain evidence="2 3">JJ</strain>
    </source>
</reference>
<accession>E1JZ14</accession>
<dbReference type="eggNOG" id="COG3823">
    <property type="taxonomic scope" value="Bacteria"/>
</dbReference>
<dbReference type="STRING" id="596151.DesfrDRAFT_2863"/>
<dbReference type="EMBL" id="AECZ01000020">
    <property type="protein sequence ID" value="EFL50430.1"/>
    <property type="molecule type" value="Genomic_DNA"/>
</dbReference>
<dbReference type="RefSeq" id="WP_005994962.1">
    <property type="nucleotide sequence ID" value="NZ_AECZ01000020.1"/>
</dbReference>
<dbReference type="InterPro" id="IPR015943">
    <property type="entry name" value="WD40/YVTN_repeat-like_dom_sf"/>
</dbReference>
<dbReference type="Gene3D" id="2.130.10.10">
    <property type="entry name" value="YVTN repeat-like/Quinoprotein amine dehydrogenase"/>
    <property type="match status" value="1"/>
</dbReference>
<dbReference type="SUPFAM" id="SSF50969">
    <property type="entry name" value="YVTN repeat-like/Quinoprotein amine dehydrogenase"/>
    <property type="match status" value="1"/>
</dbReference>
<keyword evidence="3" id="KW-1185">Reference proteome</keyword>
<gene>
    <name evidence="2" type="ORF">DesfrDRAFT_2863</name>
</gene>
<evidence type="ECO:0000313" key="3">
    <source>
        <dbReference type="Proteomes" id="UP000006250"/>
    </source>
</evidence>
<proteinExistence type="predicted"/>
<organism evidence="2 3">
    <name type="scientific">Solidesulfovibrio fructosivorans JJ]</name>
    <dbReference type="NCBI Taxonomy" id="596151"/>
    <lineage>
        <taxon>Bacteria</taxon>
        <taxon>Pseudomonadati</taxon>
        <taxon>Thermodesulfobacteriota</taxon>
        <taxon>Desulfovibrionia</taxon>
        <taxon>Desulfovibrionales</taxon>
        <taxon>Desulfovibrionaceae</taxon>
        <taxon>Solidesulfovibrio</taxon>
    </lineage>
</organism>
<dbReference type="InterPro" id="IPR011044">
    <property type="entry name" value="Quino_amine_DH_bsu"/>
</dbReference>
<feature type="chain" id="PRO_5003148040" evidence="1">
    <location>
        <begin position="25"/>
        <end position="268"/>
    </location>
</feature>
<keyword evidence="1" id="KW-0732">Signal</keyword>
<dbReference type="PANTHER" id="PTHR31270:SF1">
    <property type="entry name" value="GLUTAMINYL-PEPTIDE CYCLOTRANSFERASE"/>
    <property type="match status" value="1"/>
</dbReference>
<dbReference type="OrthoDB" id="9783700at2"/>
<dbReference type="Pfam" id="PF05096">
    <property type="entry name" value="Glu_cyclase_2"/>
    <property type="match status" value="1"/>
</dbReference>
<protein>
    <submittedName>
        <fullName evidence="2">Glutamine cyclotransferase</fullName>
    </submittedName>
</protein>
<comment type="caution">
    <text evidence="2">The sequence shown here is derived from an EMBL/GenBank/DDBJ whole genome shotgun (WGS) entry which is preliminary data.</text>
</comment>
<evidence type="ECO:0000313" key="2">
    <source>
        <dbReference type="EMBL" id="EFL50430.1"/>
    </source>
</evidence>
<dbReference type="PANTHER" id="PTHR31270">
    <property type="entry name" value="GLUTAMINYL-PEPTIDE CYCLOTRANSFERASE"/>
    <property type="match status" value="1"/>
</dbReference>
<dbReference type="InterPro" id="IPR007788">
    <property type="entry name" value="QCT"/>
</dbReference>
<dbReference type="GO" id="GO:0016603">
    <property type="term" value="F:glutaminyl-peptide cyclotransferase activity"/>
    <property type="evidence" value="ECO:0007669"/>
    <property type="project" value="InterPro"/>
</dbReference>
<dbReference type="Proteomes" id="UP000006250">
    <property type="component" value="Unassembled WGS sequence"/>
</dbReference>
<sequence length="268" mass="28496" precursor="true">MPPVAIRAALLLAWALLSSAPALAAAPSFPVQVVAAIPHDPDAFTQGLLFHGGALYESTGLYGQSSLRRLDPATGRVLSSRALAKPYFGEGLALAGDHLYQLTWREGRVFVSRLSDLAPVRELPLATEGWGACTLGHDLVVSDGSDKLFFYAPETMALRRTVSVTDAGEPVVRLNELESIGGMVWANVWGDTRIAVIDPASGRVLAWVDCAALAAGVTKTSPDDVLNGIACDPATGRIWVTGKHWPKIFEIKVPGLPFGHPGGTRRQP</sequence>